<evidence type="ECO:0000259" key="5">
    <source>
        <dbReference type="Pfam" id="PF02558"/>
    </source>
</evidence>
<accession>A0A917VZH1</accession>
<name>A0A917VZH1_9BACL</name>
<dbReference type="InterPro" id="IPR036291">
    <property type="entry name" value="NAD(P)-bd_dom_sf"/>
</dbReference>
<dbReference type="FunFam" id="1.10.1040.10:FF:000017">
    <property type="entry name" value="2-dehydropantoate 2-reductase"/>
    <property type="match status" value="1"/>
</dbReference>
<dbReference type="InterPro" id="IPR013328">
    <property type="entry name" value="6PGD_dom2"/>
</dbReference>
<feature type="domain" description="Ketopantoate reductase C-terminal" evidence="6">
    <location>
        <begin position="177"/>
        <end position="301"/>
    </location>
</feature>
<reference evidence="7" key="2">
    <citation type="submission" date="2020-09" db="EMBL/GenBank/DDBJ databases">
        <authorList>
            <person name="Sun Q."/>
            <person name="Ohkuma M."/>
        </authorList>
    </citation>
    <scope>NUCLEOTIDE SEQUENCE</scope>
    <source>
        <strain evidence="7">JCM 15325</strain>
    </source>
</reference>
<dbReference type="EMBL" id="BMOK01000001">
    <property type="protein sequence ID" value="GGL43006.1"/>
    <property type="molecule type" value="Genomic_DNA"/>
</dbReference>
<protein>
    <recommendedName>
        <fullName evidence="4">2-dehydropantoate 2-reductase</fullName>
        <ecNumber evidence="4">1.1.1.169</ecNumber>
    </recommendedName>
    <alternativeName>
        <fullName evidence="4">Ketopantoate reductase</fullName>
    </alternativeName>
</protein>
<dbReference type="GO" id="GO:0015940">
    <property type="term" value="P:pantothenate biosynthetic process"/>
    <property type="evidence" value="ECO:0007669"/>
    <property type="project" value="UniProtKB-KW"/>
</dbReference>
<reference evidence="7" key="1">
    <citation type="journal article" date="2014" name="Int. J. Syst. Evol. Microbiol.">
        <title>Complete genome sequence of Corynebacterium casei LMG S-19264T (=DSM 44701T), isolated from a smear-ripened cheese.</title>
        <authorList>
            <consortium name="US DOE Joint Genome Institute (JGI-PGF)"/>
            <person name="Walter F."/>
            <person name="Albersmeier A."/>
            <person name="Kalinowski J."/>
            <person name="Ruckert C."/>
        </authorList>
    </citation>
    <scope>NUCLEOTIDE SEQUENCE</scope>
    <source>
        <strain evidence="7">JCM 15325</strain>
    </source>
</reference>
<dbReference type="Pfam" id="PF02558">
    <property type="entry name" value="ApbA"/>
    <property type="match status" value="1"/>
</dbReference>
<dbReference type="Gene3D" id="1.10.1040.10">
    <property type="entry name" value="N-(1-d-carboxylethyl)-l-norvaline Dehydrogenase, domain 2"/>
    <property type="match status" value="1"/>
</dbReference>
<evidence type="ECO:0000313" key="8">
    <source>
        <dbReference type="Proteomes" id="UP000654670"/>
    </source>
</evidence>
<sequence>MSIKKISLIGMGAIGCAYGSKLHDLAPENLHVIADGERIKRYREDGFIINGKPYSFNYVTPENETEPADLVIIAVKFTQLPQAIRDIRNHVGEKTIILSLLNGISSEEMIAESYGTDKILYSLCNAIDANREGNNVDFTTYGIIYFGEKTNTVYSEKVNAVKNLFDRAGIDYKIPENMMRALWYKFMVNVGINQSSAVTGGRYGTFQTNQQAIDLMISAMREIISISEKAGIGLNEQDIQNQLDIFKKMNPEGRTSMLQDIESGRKTEVDMFSGTVCRLGEKYGVPTPVNRTLYRIIKTLESTRR</sequence>
<dbReference type="PANTHER" id="PTHR21708">
    <property type="entry name" value="PROBABLE 2-DEHYDROPANTOATE 2-REDUCTASE"/>
    <property type="match status" value="1"/>
</dbReference>
<dbReference type="SUPFAM" id="SSF51735">
    <property type="entry name" value="NAD(P)-binding Rossmann-fold domains"/>
    <property type="match status" value="1"/>
</dbReference>
<dbReference type="Gene3D" id="3.40.50.720">
    <property type="entry name" value="NAD(P)-binding Rossmann-like Domain"/>
    <property type="match status" value="1"/>
</dbReference>
<dbReference type="AlphaFoldDB" id="A0A917VZH1"/>
<dbReference type="PANTHER" id="PTHR21708:SF26">
    <property type="entry name" value="2-DEHYDROPANTOATE 2-REDUCTASE"/>
    <property type="match status" value="1"/>
</dbReference>
<keyword evidence="4" id="KW-0566">Pantothenate biosynthesis</keyword>
<feature type="domain" description="Ketopantoate reductase N-terminal" evidence="5">
    <location>
        <begin position="6"/>
        <end position="149"/>
    </location>
</feature>
<dbReference type="GO" id="GO:0008677">
    <property type="term" value="F:2-dehydropantoate 2-reductase activity"/>
    <property type="evidence" value="ECO:0007669"/>
    <property type="project" value="UniProtKB-EC"/>
</dbReference>
<comment type="caution">
    <text evidence="7">The sequence shown here is derived from an EMBL/GenBank/DDBJ whole genome shotgun (WGS) entry which is preliminary data.</text>
</comment>
<comment type="similarity">
    <text evidence="1 4">Belongs to the ketopantoate reductase family.</text>
</comment>
<comment type="pathway">
    <text evidence="4">Cofactor biosynthesis; (R)-pantothenate biosynthesis; (R)-pantoate from 3-methyl-2-oxobutanoate: step 2/2.</text>
</comment>
<organism evidence="7 8">
    <name type="scientific">Sporolactobacillus putidus</name>
    <dbReference type="NCBI Taxonomy" id="492735"/>
    <lineage>
        <taxon>Bacteria</taxon>
        <taxon>Bacillati</taxon>
        <taxon>Bacillota</taxon>
        <taxon>Bacilli</taxon>
        <taxon>Bacillales</taxon>
        <taxon>Sporolactobacillaceae</taxon>
        <taxon>Sporolactobacillus</taxon>
    </lineage>
</organism>
<dbReference type="PROSITE" id="PS51257">
    <property type="entry name" value="PROKAR_LIPOPROTEIN"/>
    <property type="match status" value="1"/>
</dbReference>
<dbReference type="InterPro" id="IPR008927">
    <property type="entry name" value="6-PGluconate_DH-like_C_sf"/>
</dbReference>
<evidence type="ECO:0000256" key="4">
    <source>
        <dbReference type="RuleBase" id="RU362068"/>
    </source>
</evidence>
<dbReference type="InterPro" id="IPR013752">
    <property type="entry name" value="KPA_reductase"/>
</dbReference>
<evidence type="ECO:0000259" key="6">
    <source>
        <dbReference type="Pfam" id="PF08546"/>
    </source>
</evidence>
<dbReference type="RefSeq" id="WP_229727426.1">
    <property type="nucleotide sequence ID" value="NZ_BMOK01000001.1"/>
</dbReference>
<dbReference type="Proteomes" id="UP000654670">
    <property type="component" value="Unassembled WGS sequence"/>
</dbReference>
<proteinExistence type="inferred from homology"/>
<dbReference type="InterPro" id="IPR051402">
    <property type="entry name" value="KPR-Related"/>
</dbReference>
<evidence type="ECO:0000256" key="2">
    <source>
        <dbReference type="ARBA" id="ARBA00022857"/>
    </source>
</evidence>
<dbReference type="NCBIfam" id="TIGR00745">
    <property type="entry name" value="apbA_panE"/>
    <property type="match status" value="1"/>
</dbReference>
<dbReference type="GO" id="GO:0005737">
    <property type="term" value="C:cytoplasm"/>
    <property type="evidence" value="ECO:0007669"/>
    <property type="project" value="TreeGrafter"/>
</dbReference>
<comment type="catalytic activity">
    <reaction evidence="4">
        <text>(R)-pantoate + NADP(+) = 2-dehydropantoate + NADPH + H(+)</text>
        <dbReference type="Rhea" id="RHEA:16233"/>
        <dbReference type="ChEBI" id="CHEBI:11561"/>
        <dbReference type="ChEBI" id="CHEBI:15378"/>
        <dbReference type="ChEBI" id="CHEBI:15980"/>
        <dbReference type="ChEBI" id="CHEBI:57783"/>
        <dbReference type="ChEBI" id="CHEBI:58349"/>
        <dbReference type="EC" id="1.1.1.169"/>
    </reaction>
</comment>
<evidence type="ECO:0000256" key="3">
    <source>
        <dbReference type="ARBA" id="ARBA00023002"/>
    </source>
</evidence>
<keyword evidence="2 4" id="KW-0521">NADP</keyword>
<keyword evidence="3 4" id="KW-0560">Oxidoreductase</keyword>
<dbReference type="SUPFAM" id="SSF48179">
    <property type="entry name" value="6-phosphogluconate dehydrogenase C-terminal domain-like"/>
    <property type="match status" value="1"/>
</dbReference>
<dbReference type="InterPro" id="IPR013332">
    <property type="entry name" value="KPR_N"/>
</dbReference>
<dbReference type="InterPro" id="IPR003710">
    <property type="entry name" value="ApbA"/>
</dbReference>
<dbReference type="Pfam" id="PF08546">
    <property type="entry name" value="ApbA_C"/>
    <property type="match status" value="1"/>
</dbReference>
<gene>
    <name evidence="7" type="primary">arbA</name>
    <name evidence="7" type="ORF">GCM10007968_03680</name>
</gene>
<dbReference type="EC" id="1.1.1.169" evidence="4"/>
<keyword evidence="8" id="KW-1185">Reference proteome</keyword>
<evidence type="ECO:0000313" key="7">
    <source>
        <dbReference type="EMBL" id="GGL43006.1"/>
    </source>
</evidence>
<evidence type="ECO:0000256" key="1">
    <source>
        <dbReference type="ARBA" id="ARBA00007870"/>
    </source>
</evidence>
<comment type="function">
    <text evidence="4">Catalyzes the NADPH-dependent reduction of ketopantoate into pantoic acid.</text>
</comment>